<evidence type="ECO:0000259" key="3">
    <source>
        <dbReference type="Pfam" id="PF13962"/>
    </source>
</evidence>
<feature type="region of interest" description="Disordered" evidence="1">
    <location>
        <begin position="128"/>
        <end position="153"/>
    </location>
</feature>
<feature type="transmembrane region" description="Helical" evidence="2">
    <location>
        <begin position="230"/>
        <end position="250"/>
    </location>
</feature>
<feature type="transmembrane region" description="Helical" evidence="2">
    <location>
        <begin position="259"/>
        <end position="279"/>
    </location>
</feature>
<dbReference type="GO" id="GO:0016020">
    <property type="term" value="C:membrane"/>
    <property type="evidence" value="ECO:0007669"/>
    <property type="project" value="TreeGrafter"/>
</dbReference>
<dbReference type="Pfam" id="PF13962">
    <property type="entry name" value="PGG"/>
    <property type="match status" value="5"/>
</dbReference>
<feature type="region of interest" description="Disordered" evidence="1">
    <location>
        <begin position="1120"/>
        <end position="1141"/>
    </location>
</feature>
<feature type="compositionally biased region" description="Basic and acidic residues" evidence="1">
    <location>
        <begin position="548"/>
        <end position="557"/>
    </location>
</feature>
<feature type="transmembrane region" description="Helical" evidence="2">
    <location>
        <begin position="838"/>
        <end position="860"/>
    </location>
</feature>
<feature type="region of interest" description="Disordered" evidence="1">
    <location>
        <begin position="727"/>
        <end position="762"/>
    </location>
</feature>
<feature type="compositionally biased region" description="Polar residues" evidence="1">
    <location>
        <begin position="597"/>
        <end position="620"/>
    </location>
</feature>
<feature type="transmembrane region" description="Helical" evidence="2">
    <location>
        <begin position="291"/>
        <end position="315"/>
    </location>
</feature>
<proteinExistence type="predicted"/>
<accession>A0AAQ3TY70</accession>
<feature type="domain" description="PGG" evidence="3">
    <location>
        <begin position="957"/>
        <end position="1069"/>
    </location>
</feature>
<feature type="region of interest" description="Disordered" evidence="1">
    <location>
        <begin position="1310"/>
        <end position="1336"/>
    </location>
</feature>
<keyword evidence="2" id="KW-0812">Transmembrane</keyword>
<feature type="transmembrane region" description="Helical" evidence="2">
    <location>
        <begin position="872"/>
        <end position="890"/>
    </location>
</feature>
<feature type="compositionally biased region" description="Polar residues" evidence="1">
    <location>
        <begin position="742"/>
        <end position="754"/>
    </location>
</feature>
<dbReference type="EMBL" id="CP144750">
    <property type="protein sequence ID" value="WVZ81514.1"/>
    <property type="molecule type" value="Genomic_DNA"/>
</dbReference>
<feature type="transmembrane region" description="Helical" evidence="2">
    <location>
        <begin position="401"/>
        <end position="424"/>
    </location>
</feature>
<evidence type="ECO:0000256" key="1">
    <source>
        <dbReference type="SAM" id="MobiDB-lite"/>
    </source>
</evidence>
<feature type="compositionally biased region" description="Polar residues" evidence="1">
    <location>
        <begin position="558"/>
        <end position="572"/>
    </location>
</feature>
<feature type="transmembrane region" description="Helical" evidence="2">
    <location>
        <begin position="1219"/>
        <end position="1239"/>
    </location>
</feature>
<feature type="transmembrane region" description="Helical" evidence="2">
    <location>
        <begin position="460"/>
        <end position="486"/>
    </location>
</feature>
<dbReference type="PANTHER" id="PTHR24177:SF432">
    <property type="entry name" value="OS06G0286146 PROTEIN"/>
    <property type="match status" value="1"/>
</dbReference>
<organism evidence="4 5">
    <name type="scientific">Paspalum notatum var. saurae</name>
    <dbReference type="NCBI Taxonomy" id="547442"/>
    <lineage>
        <taxon>Eukaryota</taxon>
        <taxon>Viridiplantae</taxon>
        <taxon>Streptophyta</taxon>
        <taxon>Embryophyta</taxon>
        <taxon>Tracheophyta</taxon>
        <taxon>Spermatophyta</taxon>
        <taxon>Magnoliopsida</taxon>
        <taxon>Liliopsida</taxon>
        <taxon>Poales</taxon>
        <taxon>Poaceae</taxon>
        <taxon>PACMAD clade</taxon>
        <taxon>Panicoideae</taxon>
        <taxon>Andropogonodae</taxon>
        <taxon>Paspaleae</taxon>
        <taxon>Paspalinae</taxon>
        <taxon>Paspalum</taxon>
    </lineage>
</organism>
<dbReference type="Proteomes" id="UP001341281">
    <property type="component" value="Chromosome 06"/>
</dbReference>
<evidence type="ECO:0000313" key="4">
    <source>
        <dbReference type="EMBL" id="WVZ81514.1"/>
    </source>
</evidence>
<feature type="transmembrane region" description="Helical" evidence="2">
    <location>
        <begin position="902"/>
        <end position="925"/>
    </location>
</feature>
<dbReference type="InterPro" id="IPR026961">
    <property type="entry name" value="PGG_dom"/>
</dbReference>
<feature type="domain" description="PGG" evidence="3">
    <location>
        <begin position="348"/>
        <end position="458"/>
    </location>
</feature>
<feature type="transmembrane region" description="Helical" evidence="2">
    <location>
        <begin position="776"/>
        <end position="793"/>
    </location>
</feature>
<feature type="compositionally biased region" description="Polar residues" evidence="1">
    <location>
        <begin position="519"/>
        <end position="536"/>
    </location>
</feature>
<protein>
    <recommendedName>
        <fullName evidence="3">PGG domain-containing protein</fullName>
    </recommendedName>
</protein>
<feature type="transmembrane region" description="Helical" evidence="2">
    <location>
        <begin position="1280"/>
        <end position="1298"/>
    </location>
</feature>
<feature type="transmembrane region" description="Helical" evidence="2">
    <location>
        <begin position="182"/>
        <end position="199"/>
    </location>
</feature>
<feature type="transmembrane region" description="Helical" evidence="2">
    <location>
        <begin position="1251"/>
        <end position="1268"/>
    </location>
</feature>
<feature type="transmembrane region" description="Helical" evidence="2">
    <location>
        <begin position="965"/>
        <end position="982"/>
    </location>
</feature>
<feature type="compositionally biased region" description="Polar residues" evidence="1">
    <location>
        <begin position="1122"/>
        <end position="1134"/>
    </location>
</feature>
<evidence type="ECO:0000313" key="5">
    <source>
        <dbReference type="Proteomes" id="UP001341281"/>
    </source>
</evidence>
<feature type="domain" description="PGG" evidence="3">
    <location>
        <begin position="1140"/>
        <end position="1273"/>
    </location>
</feature>
<name>A0AAQ3TY70_PASNO</name>
<reference evidence="4 5" key="1">
    <citation type="submission" date="2024-02" db="EMBL/GenBank/DDBJ databases">
        <title>High-quality chromosome-scale genome assembly of Pensacola bahiagrass (Paspalum notatum Flugge var. saurae).</title>
        <authorList>
            <person name="Vega J.M."/>
            <person name="Podio M."/>
            <person name="Orjuela J."/>
            <person name="Siena L.A."/>
            <person name="Pessino S.C."/>
            <person name="Combes M.C."/>
            <person name="Mariac C."/>
            <person name="Albertini E."/>
            <person name="Pupilli F."/>
            <person name="Ortiz J.P.A."/>
            <person name="Leblanc O."/>
        </authorList>
    </citation>
    <scope>NUCLEOTIDE SEQUENCE [LARGE SCALE GENOMIC DNA]</scope>
    <source>
        <strain evidence="4">R1</strain>
        <tissue evidence="4">Leaf</tissue>
    </source>
</reference>
<feature type="transmembrane region" description="Helical" evidence="2">
    <location>
        <begin position="1014"/>
        <end position="1034"/>
    </location>
</feature>
<feature type="transmembrane region" description="Helical" evidence="2">
    <location>
        <begin position="1075"/>
        <end position="1095"/>
    </location>
</feature>
<feature type="transmembrane region" description="Helical" evidence="2">
    <location>
        <begin position="1046"/>
        <end position="1063"/>
    </location>
</feature>
<dbReference type="PANTHER" id="PTHR24177">
    <property type="entry name" value="CASKIN"/>
    <property type="match status" value="1"/>
</dbReference>
<feature type="transmembrane region" description="Helical" evidence="2">
    <location>
        <begin position="1148"/>
        <end position="1165"/>
    </location>
</feature>
<keyword evidence="2" id="KW-0472">Membrane</keyword>
<gene>
    <name evidence="4" type="ORF">U9M48_028881</name>
</gene>
<feature type="region of interest" description="Disordered" evidence="1">
    <location>
        <begin position="519"/>
        <end position="574"/>
    </location>
</feature>
<evidence type="ECO:0000256" key="2">
    <source>
        <dbReference type="SAM" id="Phobius"/>
    </source>
</evidence>
<keyword evidence="2" id="KW-1133">Transmembrane helix</keyword>
<keyword evidence="5" id="KW-1185">Reference proteome</keyword>
<feature type="domain" description="PGG" evidence="3">
    <location>
        <begin position="768"/>
        <end position="895"/>
    </location>
</feature>
<sequence>MPARYSRQCLNWGLGGWTRDTDARVCLEQGNATSTSRSNDRPFGQLVRCALPDYRRCELVLFLARAEVGSAHMFWYISGFPFGASGYDLLTFHCSPDARRVSSHMENGRQSELAIDLASIASSPKLGNDCSEDSNAHGGPGRTVELGNTGQETNGVSSSINSLATNFESRVEFDLLWRLRKYLVLLGILAVSVTYNAGLTPPGGFWTKGEGGHGAGDPILRAQFFARHEVFFYCNATAFAASLVLIILLLSKHVAIQNLWLRSIQFTMILDLFSLMGAYASGSCRAVKSSIYIWVLVLAVFMYIVIHILVFIRIVPKRLKEKARSIRRKILHKMGVRKNQRRSPQVEAVEEARKFMLMLVTFSGTITYQAGLSPPGGFWAENEENQHPATSMLRSKNLTRYNFFVSCNSTSFVASLVTIILLLSPELSRHGIRTRAVKICVVIDLLDLMGAYAAGSCRSVVQSVCAISIAISVWIFIALLAGSIVIRPIADGLKNVKLCCMDRVGRALSYGRNRSMNTVEENSLSNHQQTAVSVTDSTEEESTLEPDSNVKEGESHGGHQSTIEQQTATTEEVVSGTDHKLVFDQQSEYSEDVLYNQKDQSTDRQSVATEALSKTGNPSLKFQQATNTHESMYNPDLQPTENLQSAEMKERPLSLDDLKTPNTKVGMSDLDFQSVDNQKFANMMGQSSSTIEHKLTVMQEDELSSDHNGAINDIIVERESSDAPLQTNETEIDTDDLRPNENGYTDNNKGVQRQSDIKGNATANPIEKHLKKSRTYLLLLGILAVSLTYQSGLNPPGGFWSKRENNNLNGGSITKDTHHRKYHLPGDPILEDSQHPRYIAFFYLNAIAFAASIVMIIMLLNRRMSNKGIKRYALQTTMIVDLLSLTGSYVTGSCRKTKNSIIILLLLCLVFAYVLAHVVVAVHLIPKRWKNLVAEKLGHLSCKHIWKGNQGGEGNEKNWERRRNLLLMLAVLSATVTYQAGMNPPGGVWSDDKGANGKPGYPILQHTNLKRYDVFYYSNSVSFVSSVAITILLVNKKSCEHGIKCYALRVCSVVGLVGLLIAYAAGSSRKAKQSIYLIIIAAAVLFSVPVQVFLLSSTDNTLGQRFGRCMKSLLEWAFGTTEPGQENTPENQESSGHRVKKTRKRHKYLVLLAILAASITYQAGLNPPGGFWSDDDVGHTDAASHPVVNPPADSWWSVKGHMAGNPVLVDIHPRRYRTFFWLNSISFMASIVVIMYMLNTSVWKMDVPLEVLHLIMVLNLLTLVTAFAAGSCRKLRTSVYVYGLVVAAVIYLVIVILLSKSIAEFLKPGEGSGSSCRRHPDDAPSTERPGVTEQEV</sequence>
<feature type="domain" description="PGG" evidence="3">
    <location>
        <begin position="176"/>
        <end position="285"/>
    </location>
</feature>
<feature type="region of interest" description="Disordered" evidence="1">
    <location>
        <begin position="594"/>
        <end position="620"/>
    </location>
</feature>